<accession>H5U4Z0</accession>
<gene>
    <name evidence="4" type="ORF">GOSPT_115_00550</name>
</gene>
<dbReference type="Gene3D" id="3.40.50.880">
    <property type="match status" value="1"/>
</dbReference>
<dbReference type="Pfam" id="PF01965">
    <property type="entry name" value="DJ-1_PfpI"/>
    <property type="match status" value="1"/>
</dbReference>
<keyword evidence="5" id="KW-1185">Reference proteome</keyword>
<keyword evidence="2" id="KW-0804">Transcription</keyword>
<dbReference type="PROSITE" id="PS01124">
    <property type="entry name" value="HTH_ARAC_FAMILY_2"/>
    <property type="match status" value="1"/>
</dbReference>
<dbReference type="EMBL" id="BAFC01000113">
    <property type="protein sequence ID" value="GAB40798.1"/>
    <property type="molecule type" value="Genomic_DNA"/>
</dbReference>
<evidence type="ECO:0000256" key="1">
    <source>
        <dbReference type="ARBA" id="ARBA00023015"/>
    </source>
</evidence>
<organism evidence="4 5">
    <name type="scientific">Gordonia sputi NBRC 100414</name>
    <dbReference type="NCBI Taxonomy" id="1089453"/>
    <lineage>
        <taxon>Bacteria</taxon>
        <taxon>Bacillati</taxon>
        <taxon>Actinomycetota</taxon>
        <taxon>Actinomycetes</taxon>
        <taxon>Mycobacteriales</taxon>
        <taxon>Gordoniaceae</taxon>
        <taxon>Gordonia</taxon>
    </lineage>
</organism>
<dbReference type="Proteomes" id="UP000005845">
    <property type="component" value="Unassembled WGS sequence"/>
</dbReference>
<dbReference type="PANTHER" id="PTHR43130">
    <property type="entry name" value="ARAC-FAMILY TRANSCRIPTIONAL REGULATOR"/>
    <property type="match status" value="1"/>
</dbReference>
<dbReference type="PANTHER" id="PTHR43130:SF3">
    <property type="entry name" value="HTH-TYPE TRANSCRIPTIONAL REGULATOR RV1931C"/>
    <property type="match status" value="1"/>
</dbReference>
<dbReference type="Pfam" id="PF12833">
    <property type="entry name" value="HTH_18"/>
    <property type="match status" value="1"/>
</dbReference>
<dbReference type="Gene3D" id="1.10.10.60">
    <property type="entry name" value="Homeodomain-like"/>
    <property type="match status" value="1"/>
</dbReference>
<evidence type="ECO:0000259" key="3">
    <source>
        <dbReference type="PROSITE" id="PS01124"/>
    </source>
</evidence>
<feature type="domain" description="HTH araC/xylS-type" evidence="3">
    <location>
        <begin position="218"/>
        <end position="302"/>
    </location>
</feature>
<dbReference type="SUPFAM" id="SSF46689">
    <property type="entry name" value="Homeodomain-like"/>
    <property type="match status" value="1"/>
</dbReference>
<dbReference type="InterPro" id="IPR029062">
    <property type="entry name" value="Class_I_gatase-like"/>
</dbReference>
<dbReference type="SUPFAM" id="SSF52317">
    <property type="entry name" value="Class I glutamine amidotransferase-like"/>
    <property type="match status" value="1"/>
</dbReference>
<dbReference type="GO" id="GO:0003700">
    <property type="term" value="F:DNA-binding transcription factor activity"/>
    <property type="evidence" value="ECO:0007669"/>
    <property type="project" value="InterPro"/>
</dbReference>
<dbReference type="SMART" id="SM00342">
    <property type="entry name" value="HTH_ARAC"/>
    <property type="match status" value="1"/>
</dbReference>
<keyword evidence="1" id="KW-0805">Transcription regulation</keyword>
<evidence type="ECO:0000256" key="2">
    <source>
        <dbReference type="ARBA" id="ARBA00023163"/>
    </source>
</evidence>
<dbReference type="GO" id="GO:0043565">
    <property type="term" value="F:sequence-specific DNA binding"/>
    <property type="evidence" value="ECO:0007669"/>
    <property type="project" value="InterPro"/>
</dbReference>
<dbReference type="AlphaFoldDB" id="H5U4Z0"/>
<dbReference type="InterPro" id="IPR018060">
    <property type="entry name" value="HTH_AraC"/>
</dbReference>
<evidence type="ECO:0000313" key="5">
    <source>
        <dbReference type="Proteomes" id="UP000005845"/>
    </source>
</evidence>
<proteinExistence type="predicted"/>
<dbReference type="InterPro" id="IPR002818">
    <property type="entry name" value="DJ-1/PfpI"/>
</dbReference>
<dbReference type="InterPro" id="IPR052158">
    <property type="entry name" value="INH-QAR"/>
</dbReference>
<sequence>MTVDRRRRRVLIVLPPRVHLLDAAGPIQAFASANDLGGDYEISTVADTATVTSHQGIALGASTTWPELSTRDLVMVVGGKLAADVAPLADHLVLRVAEHHRASGSVASVCAGALTLAQAGVLDGLCATTHHELLDRLARFRGVEVAHGVLYTCTPRVHTSAGIASGIDLSLHLIAHDHGPAFAARVARTLVVPAWRPGTAGQAPFTLMHRDHLDDLVHRAQDVIDQVDGPPPDLATLASTLHVGARTLVRHFVTATGMTPHAYSAQVRREAASELVAQGWTREAAARAIGYADARSLRERAR</sequence>
<evidence type="ECO:0000313" key="4">
    <source>
        <dbReference type="EMBL" id="GAB40798.1"/>
    </source>
</evidence>
<dbReference type="RefSeq" id="WP_005207892.1">
    <property type="nucleotide sequence ID" value="NZ_BAFC01000113.1"/>
</dbReference>
<comment type="caution">
    <text evidence="4">The sequence shown here is derived from an EMBL/GenBank/DDBJ whole genome shotgun (WGS) entry which is preliminary data.</text>
</comment>
<dbReference type="eggNOG" id="COG4977">
    <property type="taxonomic scope" value="Bacteria"/>
</dbReference>
<dbReference type="InterPro" id="IPR009057">
    <property type="entry name" value="Homeodomain-like_sf"/>
</dbReference>
<reference evidence="4 5" key="1">
    <citation type="submission" date="2012-02" db="EMBL/GenBank/DDBJ databases">
        <title>Whole genome shotgun sequence of Gordonia sputi NBRC 100414.</title>
        <authorList>
            <person name="Yoshida I."/>
            <person name="Hosoyama A."/>
            <person name="Tsuchikane K."/>
            <person name="Katsumata H."/>
            <person name="Yamazaki S."/>
            <person name="Fujita N."/>
        </authorList>
    </citation>
    <scope>NUCLEOTIDE SEQUENCE [LARGE SCALE GENOMIC DNA]</scope>
    <source>
        <strain evidence="4 5">NBRC 100414</strain>
    </source>
</reference>
<name>H5U4Z0_9ACTN</name>
<protein>
    <submittedName>
        <fullName evidence="4">Putative AraC family transcriptional regulator</fullName>
    </submittedName>
</protein>